<gene>
    <name evidence="1" type="ORF">J4E00_28850</name>
</gene>
<keyword evidence="2" id="KW-1185">Reference proteome</keyword>
<dbReference type="Proteomes" id="UP000664369">
    <property type="component" value="Unassembled WGS sequence"/>
</dbReference>
<proteinExistence type="predicted"/>
<protein>
    <submittedName>
        <fullName evidence="1">Uncharacterized protein</fullName>
    </submittedName>
</protein>
<accession>A0ABS3QQQ9</accession>
<evidence type="ECO:0000313" key="2">
    <source>
        <dbReference type="Proteomes" id="UP000664369"/>
    </source>
</evidence>
<comment type="caution">
    <text evidence="1">The sequence shown here is derived from an EMBL/GenBank/DDBJ whole genome shotgun (WGS) entry which is preliminary data.</text>
</comment>
<name>A0ABS3QQQ9_9BACT</name>
<sequence>MQSQKFLLLLHSQIAKRATGLQKQKLLKDFIKVRNFTDAVLVVLPLPPEQSPRKLNFQRPLRKPKKASYLCTPLRTEAGNELNSETRKNKNFHFSLADSKLLLTFALPIARQGFEKKKNRLVTATRSPQLEVTHVL</sequence>
<organism evidence="1 2">
    <name type="scientific">Hymenobacter negativus</name>
    <dbReference type="NCBI Taxonomy" id="2795026"/>
    <lineage>
        <taxon>Bacteria</taxon>
        <taxon>Pseudomonadati</taxon>
        <taxon>Bacteroidota</taxon>
        <taxon>Cytophagia</taxon>
        <taxon>Cytophagales</taxon>
        <taxon>Hymenobacteraceae</taxon>
        <taxon>Hymenobacter</taxon>
    </lineage>
</organism>
<reference evidence="1 2" key="1">
    <citation type="submission" date="2021-03" db="EMBL/GenBank/DDBJ databases">
        <authorList>
            <person name="Kim M.K."/>
        </authorList>
    </citation>
    <scope>NUCLEOTIDE SEQUENCE [LARGE SCALE GENOMIC DNA]</scope>
    <source>
        <strain evidence="1 2">BT442</strain>
    </source>
</reference>
<evidence type="ECO:0000313" key="1">
    <source>
        <dbReference type="EMBL" id="MBO2013104.1"/>
    </source>
</evidence>
<dbReference type="EMBL" id="JAGETZ010000027">
    <property type="protein sequence ID" value="MBO2013104.1"/>
    <property type="molecule type" value="Genomic_DNA"/>
</dbReference>